<accession>A0AAW1NL24</accession>
<feature type="compositionally biased region" description="Basic and acidic residues" evidence="1">
    <location>
        <begin position="43"/>
        <end position="60"/>
    </location>
</feature>
<evidence type="ECO:0000256" key="1">
    <source>
        <dbReference type="SAM" id="MobiDB-lite"/>
    </source>
</evidence>
<reference evidence="2 3" key="1">
    <citation type="journal article" date="2024" name="BMC Genomics">
        <title>De novo assembly and annotation of Popillia japonica's genome with initial clues to its potential as an invasive pest.</title>
        <authorList>
            <person name="Cucini C."/>
            <person name="Boschi S."/>
            <person name="Funari R."/>
            <person name="Cardaioli E."/>
            <person name="Iannotti N."/>
            <person name="Marturano G."/>
            <person name="Paoli F."/>
            <person name="Bruttini M."/>
            <person name="Carapelli A."/>
            <person name="Frati F."/>
            <person name="Nardi F."/>
        </authorList>
    </citation>
    <scope>NUCLEOTIDE SEQUENCE [LARGE SCALE GENOMIC DNA]</scope>
    <source>
        <strain evidence="2">DMR45628</strain>
    </source>
</reference>
<name>A0AAW1NL24_POPJA</name>
<organism evidence="2 3">
    <name type="scientific">Popillia japonica</name>
    <name type="common">Japanese beetle</name>
    <dbReference type="NCBI Taxonomy" id="7064"/>
    <lineage>
        <taxon>Eukaryota</taxon>
        <taxon>Metazoa</taxon>
        <taxon>Ecdysozoa</taxon>
        <taxon>Arthropoda</taxon>
        <taxon>Hexapoda</taxon>
        <taxon>Insecta</taxon>
        <taxon>Pterygota</taxon>
        <taxon>Neoptera</taxon>
        <taxon>Endopterygota</taxon>
        <taxon>Coleoptera</taxon>
        <taxon>Polyphaga</taxon>
        <taxon>Scarabaeiformia</taxon>
        <taxon>Scarabaeidae</taxon>
        <taxon>Rutelinae</taxon>
        <taxon>Popillia</taxon>
    </lineage>
</organism>
<dbReference type="Proteomes" id="UP001458880">
    <property type="component" value="Unassembled WGS sequence"/>
</dbReference>
<sequence>MHFILYRIDSRKGPLSLEEHTSIAINLSDIDTDSSDIESDSDDNVKEKDFTVASDDKDSTSFEEEMVNRESTAASNKEAMGEIFGEEVALRPNLYVLQPSQQAPPLLSHAPPNA</sequence>
<dbReference type="AlphaFoldDB" id="A0AAW1NL24"/>
<proteinExistence type="predicted"/>
<evidence type="ECO:0000313" key="3">
    <source>
        <dbReference type="Proteomes" id="UP001458880"/>
    </source>
</evidence>
<feature type="compositionally biased region" description="Acidic residues" evidence="1">
    <location>
        <begin position="30"/>
        <end position="42"/>
    </location>
</feature>
<comment type="caution">
    <text evidence="2">The sequence shown here is derived from an EMBL/GenBank/DDBJ whole genome shotgun (WGS) entry which is preliminary data.</text>
</comment>
<protein>
    <submittedName>
        <fullName evidence="2">Uncharacterized protein</fullName>
    </submittedName>
</protein>
<keyword evidence="3" id="KW-1185">Reference proteome</keyword>
<dbReference type="EMBL" id="JASPKY010000001">
    <property type="protein sequence ID" value="KAK9759235.1"/>
    <property type="molecule type" value="Genomic_DNA"/>
</dbReference>
<gene>
    <name evidence="2" type="ORF">QE152_g84</name>
</gene>
<evidence type="ECO:0000313" key="2">
    <source>
        <dbReference type="EMBL" id="KAK9759235.1"/>
    </source>
</evidence>
<feature type="region of interest" description="Disordered" evidence="1">
    <location>
        <begin position="29"/>
        <end position="78"/>
    </location>
</feature>